<reference evidence="1 2" key="1">
    <citation type="submission" date="2016-10" db="EMBL/GenBank/DDBJ databases">
        <authorList>
            <person name="de Groot N.N."/>
        </authorList>
    </citation>
    <scope>NUCLEOTIDE SEQUENCE [LARGE SCALE GENOMIC DNA]</scope>
    <source>
        <strain evidence="1 2">DSM 6059</strain>
    </source>
</reference>
<name>A0A1I1IS83_9GAMM</name>
<accession>A0A1I1IS83</accession>
<dbReference type="EMBL" id="FOLO01000008">
    <property type="protein sequence ID" value="SFC36603.1"/>
    <property type="molecule type" value="Genomic_DNA"/>
</dbReference>
<dbReference type="STRING" id="1123010.SAMN02745724_01511"/>
<organism evidence="1 2">
    <name type="scientific">Pseudoalteromonas denitrificans DSM 6059</name>
    <dbReference type="NCBI Taxonomy" id="1123010"/>
    <lineage>
        <taxon>Bacteria</taxon>
        <taxon>Pseudomonadati</taxon>
        <taxon>Pseudomonadota</taxon>
        <taxon>Gammaproteobacteria</taxon>
        <taxon>Alteromonadales</taxon>
        <taxon>Pseudoalteromonadaceae</taxon>
        <taxon>Pseudoalteromonas</taxon>
    </lineage>
</organism>
<keyword evidence="2" id="KW-1185">Reference proteome</keyword>
<gene>
    <name evidence="1" type="ORF">SAMN02745724_01511</name>
</gene>
<dbReference type="Proteomes" id="UP000198862">
    <property type="component" value="Unassembled WGS sequence"/>
</dbReference>
<protein>
    <submittedName>
        <fullName evidence="1">Uncharacterized protein</fullName>
    </submittedName>
</protein>
<sequence>MNLKPKEKSKIINKLNFNIEKILELEDISLQPCVRGKLITPDWNFNEESVKRVIKHYESMLNQLINIQLKDVDFEETYIVKRNMTIDCIADIIVILSFIIEFSEDDDTEYNG</sequence>
<evidence type="ECO:0000313" key="2">
    <source>
        <dbReference type="Proteomes" id="UP000198862"/>
    </source>
</evidence>
<dbReference type="AlphaFoldDB" id="A0A1I1IS83"/>
<dbReference type="RefSeq" id="WP_091982399.1">
    <property type="nucleotide sequence ID" value="NZ_FOLO01000008.1"/>
</dbReference>
<evidence type="ECO:0000313" key="1">
    <source>
        <dbReference type="EMBL" id="SFC36603.1"/>
    </source>
</evidence>
<proteinExistence type="predicted"/>
<dbReference type="OrthoDB" id="9853475at2"/>